<evidence type="ECO:0000313" key="1">
    <source>
        <dbReference type="EMBL" id="KAK1147485.1"/>
    </source>
</evidence>
<accession>A0ACC3BAC7</accession>
<dbReference type="EMBL" id="JAOPJF010000012">
    <property type="protein sequence ID" value="KAK1147485.1"/>
    <property type="molecule type" value="Genomic_DNA"/>
</dbReference>
<evidence type="ECO:0000313" key="2">
    <source>
        <dbReference type="Proteomes" id="UP001177260"/>
    </source>
</evidence>
<dbReference type="Proteomes" id="UP001177260">
    <property type="component" value="Unassembled WGS sequence"/>
</dbReference>
<comment type="caution">
    <text evidence="1">The sequence shown here is derived from an EMBL/GenBank/DDBJ whole genome shotgun (WGS) entry which is preliminary data.</text>
</comment>
<proteinExistence type="predicted"/>
<organism evidence="1 2">
    <name type="scientific">Aspergillus melleus</name>
    <dbReference type="NCBI Taxonomy" id="138277"/>
    <lineage>
        <taxon>Eukaryota</taxon>
        <taxon>Fungi</taxon>
        <taxon>Dikarya</taxon>
        <taxon>Ascomycota</taxon>
        <taxon>Pezizomycotina</taxon>
        <taxon>Eurotiomycetes</taxon>
        <taxon>Eurotiomycetidae</taxon>
        <taxon>Eurotiales</taxon>
        <taxon>Aspergillaceae</taxon>
        <taxon>Aspergillus</taxon>
        <taxon>Aspergillus subgen. Circumdati</taxon>
    </lineage>
</organism>
<name>A0ACC3BAC7_9EURO</name>
<gene>
    <name evidence="1" type="ORF">N8T08_001568</name>
</gene>
<keyword evidence="2" id="KW-1185">Reference proteome</keyword>
<protein>
    <submittedName>
        <fullName evidence="1">Uncharacterized protein</fullName>
    </submittedName>
</protein>
<reference evidence="1 2" key="1">
    <citation type="journal article" date="2023" name="ACS Omega">
        <title>Identification of the Neoaspergillic Acid Biosynthesis Gene Cluster by Establishing an In Vitro CRISPR-Ribonucleoprotein Genetic System in Aspergillus melleus.</title>
        <authorList>
            <person name="Yuan B."/>
            <person name="Grau M.F."/>
            <person name="Murata R.M."/>
            <person name="Torok T."/>
            <person name="Venkateswaran K."/>
            <person name="Stajich J.E."/>
            <person name="Wang C.C.C."/>
        </authorList>
    </citation>
    <scope>NUCLEOTIDE SEQUENCE [LARGE SCALE GENOMIC DNA]</scope>
    <source>
        <strain evidence="1 2">IMV 1140</strain>
    </source>
</reference>
<sequence>MSTKWQRLCPVNQGDLPPVLFKYCLTSDGYELCMTDLTNVWSEHLSRQQILKRAEENATTIDPSDDAEQYQMLLQKIGDAFHNEKDTHVILNHTSPGDDTLRLTTSTKLPKPLGTLEWTFYLGREPQSTLTQYMLLPLITAEAGWESRQQNLMDQLKRKDWILGKLFDKLEAVGVDLSTIFPGVSGLRTGRKGATLSQAAKHIRGVAPFDEHAWLEEHKQSSSDSNIAANLLAELSSTSDAVAQPDSFHPPPDKWWHALSAASTTTLPKREDVGRVDEPQSPKDTEMTDAATVSDTDDGHKKLGVIGGSKFSKPDAKTTPAAAPPSQPPSADAETETDDELDELPIKPKPTRSTIKSPSPDEQNPPPGLSESRASEPPGEPETEEEKANRKREELKRQLEAKAKAPAKKKRRF</sequence>